<organism evidence="3 4">
    <name type="scientific">Endozoicomonas elysicola</name>
    <dbReference type="NCBI Taxonomy" id="305900"/>
    <lineage>
        <taxon>Bacteria</taxon>
        <taxon>Pseudomonadati</taxon>
        <taxon>Pseudomonadota</taxon>
        <taxon>Gammaproteobacteria</taxon>
        <taxon>Oceanospirillales</taxon>
        <taxon>Endozoicomonadaceae</taxon>
        <taxon>Endozoicomonas</taxon>
    </lineage>
</organism>
<dbReference type="InterPro" id="IPR014833">
    <property type="entry name" value="TnsA_N"/>
</dbReference>
<dbReference type="eggNOG" id="ENOG5032QUD">
    <property type="taxonomic scope" value="Bacteria"/>
</dbReference>
<reference evidence="3 4" key="1">
    <citation type="submission" date="2014-06" db="EMBL/GenBank/DDBJ databases">
        <title>Whole Genome Sequences of Three Symbiotic Endozoicomonas Bacteria.</title>
        <authorList>
            <person name="Neave M.J."/>
            <person name="Apprill A."/>
            <person name="Voolstra C.R."/>
        </authorList>
    </citation>
    <scope>NUCLEOTIDE SEQUENCE [LARGE SCALE GENOMIC DNA]</scope>
    <source>
        <strain evidence="3 4">DSM 22380</strain>
    </source>
</reference>
<feature type="region of interest" description="Disordered" evidence="1">
    <location>
        <begin position="1"/>
        <end position="26"/>
    </location>
</feature>
<evidence type="ECO:0000313" key="4">
    <source>
        <dbReference type="Proteomes" id="UP000027997"/>
    </source>
</evidence>
<dbReference type="AlphaFoldDB" id="A0A081KFP2"/>
<protein>
    <recommendedName>
        <fullName evidence="2">TnsA endonuclease N-terminal domain-containing protein</fullName>
    </recommendedName>
</protein>
<feature type="domain" description="TnsA endonuclease N-terminal" evidence="2">
    <location>
        <begin position="52"/>
        <end position="128"/>
    </location>
</feature>
<comment type="caution">
    <text evidence="3">The sequence shown here is derived from an EMBL/GenBank/DDBJ whole genome shotgun (WGS) entry which is preliminary data.</text>
</comment>
<evidence type="ECO:0000259" key="2">
    <source>
        <dbReference type="Pfam" id="PF08722"/>
    </source>
</evidence>
<evidence type="ECO:0000313" key="3">
    <source>
        <dbReference type="EMBL" id="KEI72968.1"/>
    </source>
</evidence>
<dbReference type="Proteomes" id="UP000027997">
    <property type="component" value="Unassembled WGS sequence"/>
</dbReference>
<dbReference type="EMBL" id="JOJP01000001">
    <property type="protein sequence ID" value="KEI72968.1"/>
    <property type="molecule type" value="Genomic_DNA"/>
</dbReference>
<sequence>MRPGQYAKEKRNLRKQKGKGITTFPSKRKGQRESILTESPLEADFCYHLEYDPDVLSYEAQPLGFYYLFEGKVCLYTPDFLVNYISEPKYYEIKYKKYSETKTFSKARFDAIKKQAQSLGIPITMITEEFIYQQPKFTNLQVLHQYEYIDQIPTTFINHIYTALSLGEDRISNLIDGEYQGIQLCYVYQMIANGMLKTDIDAPLSINSVVSRVK</sequence>
<accession>A0A081KFP2</accession>
<dbReference type="STRING" id="305900.GV64_21595"/>
<gene>
    <name evidence="3" type="ORF">GV64_21595</name>
</gene>
<name>A0A081KFP2_9GAMM</name>
<keyword evidence="4" id="KW-1185">Reference proteome</keyword>
<proteinExistence type="predicted"/>
<dbReference type="RefSeq" id="WP_020581670.1">
    <property type="nucleotide sequence ID" value="NZ_JOJP01000001.1"/>
</dbReference>
<dbReference type="Pfam" id="PF08722">
    <property type="entry name" value="Tn7_TnsA-like_N"/>
    <property type="match status" value="1"/>
</dbReference>
<evidence type="ECO:0000256" key="1">
    <source>
        <dbReference type="SAM" id="MobiDB-lite"/>
    </source>
</evidence>